<reference evidence="1 2" key="1">
    <citation type="submission" date="2013-07" db="EMBL/GenBank/DDBJ databases">
        <authorList>
            <consortium name="DOE Joint Genome Institute"/>
            <person name="Eisen J."/>
            <person name="Huntemann M."/>
            <person name="Han J."/>
            <person name="Chen A."/>
            <person name="Kyrpides N."/>
            <person name="Mavromatis K."/>
            <person name="Markowitz V."/>
            <person name="Palaniappan K."/>
            <person name="Ivanova N."/>
            <person name="Schaumberg A."/>
            <person name="Pati A."/>
            <person name="Liolios K."/>
            <person name="Nordberg H.P."/>
            <person name="Cantor M.N."/>
            <person name="Hua S.X."/>
            <person name="Woyke T."/>
        </authorList>
    </citation>
    <scope>NUCLEOTIDE SEQUENCE [LARGE SCALE GENOMIC DNA]</scope>
    <source>
        <strain evidence="1 2">DSM 44712</strain>
    </source>
</reference>
<name>A0A010YQX9_9ACTN</name>
<dbReference type="EMBL" id="JFBT01000001">
    <property type="protein sequence ID" value="EXG82605.1"/>
    <property type="molecule type" value="Genomic_DNA"/>
</dbReference>
<dbReference type="AlphaFoldDB" id="A0A010YQX9"/>
<proteinExistence type="predicted"/>
<evidence type="ECO:0000313" key="1">
    <source>
        <dbReference type="EMBL" id="EXG82605.1"/>
    </source>
</evidence>
<accession>A0A010YQX9</accession>
<dbReference type="RefSeq" id="WP_035852522.1">
    <property type="nucleotide sequence ID" value="NZ_KK073874.1"/>
</dbReference>
<sequence length="162" mass="16785">MSRARWRVGGSVFTVAVLLVGTLVAVSSTSRRSVESTVTYAGVRRLVVENTGGSGTLAVRGGGTRVTVHRRASWSLSRPRLAARRSGDTLTLTGDCLGDGVITVRVNCAVSYEIDVPPGTRLVAATAGRVDVTGVTGPLDVTAPGPITITGARGPVSTRTRR</sequence>
<gene>
    <name evidence="1" type="ORF">CryarDRAFT_3800</name>
</gene>
<keyword evidence="2" id="KW-1185">Reference proteome</keyword>
<dbReference type="HOGENOM" id="CLU_1632627_0_0_11"/>
<comment type="caution">
    <text evidence="1">The sequence shown here is derived from an EMBL/GenBank/DDBJ whole genome shotgun (WGS) entry which is preliminary data.</text>
</comment>
<organism evidence="1 2">
    <name type="scientific">Cryptosporangium arvum DSM 44712</name>
    <dbReference type="NCBI Taxonomy" id="927661"/>
    <lineage>
        <taxon>Bacteria</taxon>
        <taxon>Bacillati</taxon>
        <taxon>Actinomycetota</taxon>
        <taxon>Actinomycetes</taxon>
        <taxon>Cryptosporangiales</taxon>
        <taxon>Cryptosporangiaceae</taxon>
        <taxon>Cryptosporangium</taxon>
    </lineage>
</organism>
<protein>
    <submittedName>
        <fullName evidence="1">Uncharacterized protein</fullName>
    </submittedName>
</protein>
<evidence type="ECO:0000313" key="2">
    <source>
        <dbReference type="Proteomes" id="UP000021053"/>
    </source>
</evidence>
<dbReference type="Proteomes" id="UP000021053">
    <property type="component" value="Unassembled WGS sequence"/>
</dbReference>